<feature type="region of interest" description="Disordered" evidence="1">
    <location>
        <begin position="1"/>
        <end position="40"/>
    </location>
</feature>
<reference evidence="2" key="1">
    <citation type="journal article" date="2014" name="Int. J. Syst. Evol. Microbiol.">
        <title>Complete genome sequence of Corynebacterium casei LMG S-19264T (=DSM 44701T), isolated from a smear-ripened cheese.</title>
        <authorList>
            <consortium name="US DOE Joint Genome Institute (JGI-PGF)"/>
            <person name="Walter F."/>
            <person name="Albersmeier A."/>
            <person name="Kalinowski J."/>
            <person name="Ruckert C."/>
        </authorList>
    </citation>
    <scope>NUCLEOTIDE SEQUENCE</scope>
    <source>
        <strain evidence="2">JCM 4335</strain>
    </source>
</reference>
<organism evidence="2 3">
    <name type="scientific">Streptomyces roseolilacinus</name>
    <dbReference type="NCBI Taxonomy" id="66904"/>
    <lineage>
        <taxon>Bacteria</taxon>
        <taxon>Bacillati</taxon>
        <taxon>Actinomycetota</taxon>
        <taxon>Actinomycetes</taxon>
        <taxon>Kitasatosporales</taxon>
        <taxon>Streptomycetaceae</taxon>
        <taxon>Streptomyces</taxon>
    </lineage>
</organism>
<evidence type="ECO:0000313" key="2">
    <source>
        <dbReference type="EMBL" id="GGP92328.1"/>
    </source>
</evidence>
<sequence>MTTTPDDARRDAFPHQAMRDVVEQARDSVPGKLDHRRRDRARHKDFVHGEDVTIAEWTVSTRDLPRYR</sequence>
<reference evidence="2" key="2">
    <citation type="submission" date="2020-09" db="EMBL/GenBank/DDBJ databases">
        <authorList>
            <person name="Sun Q."/>
            <person name="Ohkuma M."/>
        </authorList>
    </citation>
    <scope>NUCLEOTIDE SEQUENCE</scope>
    <source>
        <strain evidence="2">JCM 4335</strain>
    </source>
</reference>
<accession>A0A918EHW9</accession>
<proteinExistence type="predicted"/>
<protein>
    <submittedName>
        <fullName evidence="2">Uncharacterized protein</fullName>
    </submittedName>
</protein>
<feature type="compositionally biased region" description="Basic and acidic residues" evidence="1">
    <location>
        <begin position="1"/>
        <end position="26"/>
    </location>
</feature>
<dbReference type="Proteomes" id="UP000654123">
    <property type="component" value="Unassembled WGS sequence"/>
</dbReference>
<evidence type="ECO:0000256" key="1">
    <source>
        <dbReference type="SAM" id="MobiDB-lite"/>
    </source>
</evidence>
<comment type="caution">
    <text evidence="2">The sequence shown here is derived from an EMBL/GenBank/DDBJ whole genome shotgun (WGS) entry which is preliminary data.</text>
</comment>
<dbReference type="AlphaFoldDB" id="A0A918EHW9"/>
<name>A0A918EHW9_9ACTN</name>
<dbReference type="EMBL" id="BMSV01000001">
    <property type="protein sequence ID" value="GGP92328.1"/>
    <property type="molecule type" value="Genomic_DNA"/>
</dbReference>
<evidence type="ECO:0000313" key="3">
    <source>
        <dbReference type="Proteomes" id="UP000654123"/>
    </source>
</evidence>
<keyword evidence="3" id="KW-1185">Reference proteome</keyword>
<gene>
    <name evidence="2" type="ORF">GCM10010249_08020</name>
</gene>